<dbReference type="HAMAP" id="MF_01471">
    <property type="entry name" value="Cas2"/>
    <property type="match status" value="1"/>
</dbReference>
<dbReference type="Gene3D" id="3.30.70.240">
    <property type="match status" value="1"/>
</dbReference>
<evidence type="ECO:0000256" key="7">
    <source>
        <dbReference type="ARBA" id="ARBA00022842"/>
    </source>
</evidence>
<dbReference type="PIRSF" id="PIRSF032582">
    <property type="entry name" value="Cas2"/>
    <property type="match status" value="1"/>
</dbReference>
<protein>
    <recommendedName>
        <fullName evidence="9">CRISPR-associated endoribonuclease Cas2</fullName>
        <ecNumber evidence="9">3.1.-.-</ecNumber>
    </recommendedName>
</protein>
<keyword evidence="4 9" id="KW-0479">Metal-binding</keyword>
<evidence type="ECO:0000313" key="11">
    <source>
        <dbReference type="EMBL" id="HGG03407.1"/>
    </source>
</evidence>
<name>A0A7C4A0R6_9CYAN</name>
<evidence type="ECO:0000256" key="8">
    <source>
        <dbReference type="ARBA" id="ARBA00023118"/>
    </source>
</evidence>
<dbReference type="Pfam" id="PF09827">
    <property type="entry name" value="CRISPR_Cas2"/>
    <property type="match status" value="1"/>
</dbReference>
<comment type="subunit">
    <text evidence="9">Homodimer, forms a heterotetramer with a Cas1 homodimer.</text>
</comment>
<dbReference type="EMBL" id="DSPX01000233">
    <property type="protein sequence ID" value="HGG03407.1"/>
    <property type="molecule type" value="Genomic_DNA"/>
</dbReference>
<gene>
    <name evidence="9 11" type="primary">cas2</name>
    <name evidence="11" type="ORF">ENR15_22905</name>
</gene>
<dbReference type="NCBIfam" id="TIGR01573">
    <property type="entry name" value="cas2"/>
    <property type="match status" value="1"/>
</dbReference>
<dbReference type="GO" id="GO:0004521">
    <property type="term" value="F:RNA endonuclease activity"/>
    <property type="evidence" value="ECO:0007669"/>
    <property type="project" value="UniProtKB-UniRule"/>
</dbReference>
<evidence type="ECO:0000256" key="9">
    <source>
        <dbReference type="HAMAP-Rule" id="MF_01471"/>
    </source>
</evidence>
<keyword evidence="3 9" id="KW-0540">Nuclease</keyword>
<feature type="binding site" evidence="9">
    <location>
        <position position="9"/>
    </location>
    <ligand>
        <name>Mg(2+)</name>
        <dbReference type="ChEBI" id="CHEBI:18420"/>
        <note>catalytic</note>
    </ligand>
</feature>
<dbReference type="SUPFAM" id="SSF143430">
    <property type="entry name" value="TTP0101/SSO1404-like"/>
    <property type="match status" value="1"/>
</dbReference>
<evidence type="ECO:0000256" key="1">
    <source>
        <dbReference type="ARBA" id="ARBA00001946"/>
    </source>
</evidence>
<dbReference type="GO" id="GO:0046872">
    <property type="term" value="F:metal ion binding"/>
    <property type="evidence" value="ECO:0007669"/>
    <property type="project" value="UniProtKB-UniRule"/>
</dbReference>
<organism evidence="11">
    <name type="scientific">Planktothricoides sp. SpSt-374</name>
    <dbReference type="NCBI Taxonomy" id="2282167"/>
    <lineage>
        <taxon>Bacteria</taxon>
        <taxon>Bacillati</taxon>
        <taxon>Cyanobacteriota</taxon>
        <taxon>Cyanophyceae</taxon>
        <taxon>Oscillatoriophycideae</taxon>
        <taxon>Oscillatoriales</taxon>
        <taxon>Oscillatoriaceae</taxon>
        <taxon>Planktothricoides</taxon>
    </lineage>
</organism>
<keyword evidence="5 9" id="KW-0255">Endonuclease</keyword>
<evidence type="ECO:0000256" key="2">
    <source>
        <dbReference type="ARBA" id="ARBA00009959"/>
    </source>
</evidence>
<evidence type="ECO:0000256" key="5">
    <source>
        <dbReference type="ARBA" id="ARBA00022759"/>
    </source>
</evidence>
<comment type="caution">
    <text evidence="11">The sequence shown here is derived from an EMBL/GenBank/DDBJ whole genome shotgun (WGS) entry which is preliminary data.</text>
</comment>
<dbReference type="GO" id="GO:0016787">
    <property type="term" value="F:hydrolase activity"/>
    <property type="evidence" value="ECO:0007669"/>
    <property type="project" value="UniProtKB-KW"/>
</dbReference>
<comment type="function">
    <text evidence="9">CRISPR (clustered regularly interspaced short palindromic repeat), is an adaptive immune system that provides protection against mobile genetic elements (viruses, transposable elements and conjugative plasmids). CRISPR clusters contain sequences complementary to antecedent mobile elements and target invading nucleic acids. CRISPR clusters are transcribed and processed into CRISPR RNA (crRNA). Functions as a ssRNA-specific endoribonuclease. Involved in the integration of spacer DNA into the CRISPR cassette.</text>
</comment>
<keyword evidence="6 9" id="KW-0378">Hydrolase</keyword>
<dbReference type="PANTHER" id="PTHR34405">
    <property type="entry name" value="CRISPR-ASSOCIATED ENDORIBONUCLEASE CAS2"/>
    <property type="match status" value="1"/>
</dbReference>
<comment type="similarity">
    <text evidence="2 9 10">Belongs to the CRISPR-associated endoribonuclease Cas2 protein family.</text>
</comment>
<dbReference type="PANTHER" id="PTHR34405:SF3">
    <property type="entry name" value="CRISPR-ASSOCIATED ENDORIBONUCLEASE CAS2 3"/>
    <property type="match status" value="1"/>
</dbReference>
<dbReference type="AlphaFoldDB" id="A0A7C4A0R6"/>
<dbReference type="GO" id="GO:0051607">
    <property type="term" value="P:defense response to virus"/>
    <property type="evidence" value="ECO:0007669"/>
    <property type="project" value="UniProtKB-UniRule"/>
</dbReference>
<dbReference type="InterPro" id="IPR021127">
    <property type="entry name" value="CRISPR_associated_Cas2"/>
</dbReference>
<evidence type="ECO:0000256" key="4">
    <source>
        <dbReference type="ARBA" id="ARBA00022723"/>
    </source>
</evidence>
<dbReference type="GO" id="GO:0043571">
    <property type="term" value="P:maintenance of CRISPR repeat elements"/>
    <property type="evidence" value="ECO:0007669"/>
    <property type="project" value="UniProtKB-UniRule"/>
</dbReference>
<evidence type="ECO:0000256" key="6">
    <source>
        <dbReference type="ARBA" id="ARBA00022801"/>
    </source>
</evidence>
<keyword evidence="7 9" id="KW-0460">Magnesium</keyword>
<dbReference type="EC" id="3.1.-.-" evidence="9"/>
<keyword evidence="8 9" id="KW-0051">Antiviral defense</keyword>
<evidence type="ECO:0000256" key="10">
    <source>
        <dbReference type="PIRNR" id="PIRNR032582"/>
    </source>
</evidence>
<proteinExistence type="inferred from homology"/>
<comment type="cofactor">
    <cofactor evidence="1 9">
        <name>Mg(2+)</name>
        <dbReference type="ChEBI" id="CHEBI:18420"/>
    </cofactor>
</comment>
<accession>A0A7C4A0R6</accession>
<dbReference type="CDD" id="cd09725">
    <property type="entry name" value="Cas2_I_II_III"/>
    <property type="match status" value="1"/>
</dbReference>
<sequence length="93" mass="10881">MLLYIVVYDIPTDKRRQKVHDLLEGYGKWVQYSTFECVLPASKFEELKRRLRCLMELEEDSIRFYPLSRHTLSQVETWGIGPPVTPPPGSVII</sequence>
<dbReference type="InterPro" id="IPR019199">
    <property type="entry name" value="Virulence_VapD/CRISPR_Cas2"/>
</dbReference>
<evidence type="ECO:0000256" key="3">
    <source>
        <dbReference type="ARBA" id="ARBA00022722"/>
    </source>
</evidence>
<reference evidence="11" key="1">
    <citation type="journal article" date="2020" name="mSystems">
        <title>Genome- and Community-Level Interaction Insights into Carbon Utilization and Element Cycling Functions of Hydrothermarchaeota in Hydrothermal Sediment.</title>
        <authorList>
            <person name="Zhou Z."/>
            <person name="Liu Y."/>
            <person name="Xu W."/>
            <person name="Pan J."/>
            <person name="Luo Z.H."/>
            <person name="Li M."/>
        </authorList>
    </citation>
    <scope>NUCLEOTIDE SEQUENCE [LARGE SCALE GENOMIC DNA]</scope>
    <source>
        <strain evidence="11">SpSt-374</strain>
    </source>
</reference>